<evidence type="ECO:0000256" key="3">
    <source>
        <dbReference type="ARBA" id="ARBA00022737"/>
    </source>
</evidence>
<keyword evidence="7" id="KW-1185">Reference proteome</keyword>
<feature type="domain" description="ABC transporter" evidence="5">
    <location>
        <begin position="34"/>
        <end position="398"/>
    </location>
</feature>
<dbReference type="PROSITE" id="PS50893">
    <property type="entry name" value="ABC_TRANSPORTER_2"/>
    <property type="match status" value="1"/>
</dbReference>
<organism evidence="6 7">
    <name type="scientific">Tetrabaena socialis</name>
    <dbReference type="NCBI Taxonomy" id="47790"/>
    <lineage>
        <taxon>Eukaryota</taxon>
        <taxon>Viridiplantae</taxon>
        <taxon>Chlorophyta</taxon>
        <taxon>core chlorophytes</taxon>
        <taxon>Chlorophyceae</taxon>
        <taxon>CS clade</taxon>
        <taxon>Chlamydomonadales</taxon>
        <taxon>Tetrabaenaceae</taxon>
        <taxon>Tetrabaena</taxon>
    </lineage>
</organism>
<dbReference type="GO" id="GO:0005319">
    <property type="term" value="F:lipid transporter activity"/>
    <property type="evidence" value="ECO:0007669"/>
    <property type="project" value="TreeGrafter"/>
</dbReference>
<keyword evidence="2" id="KW-0813">Transport</keyword>
<evidence type="ECO:0000256" key="4">
    <source>
        <dbReference type="SAM" id="MobiDB-lite"/>
    </source>
</evidence>
<protein>
    <submittedName>
        <fullName evidence="6">ABC transporter A family member 1</fullName>
    </submittedName>
</protein>
<dbReference type="OrthoDB" id="10255969at2759"/>
<dbReference type="Pfam" id="PF00005">
    <property type="entry name" value="ABC_tran"/>
    <property type="match status" value="1"/>
</dbReference>
<dbReference type="AlphaFoldDB" id="A0A2J8AIJ4"/>
<dbReference type="PANTHER" id="PTHR19229">
    <property type="entry name" value="ATP-BINDING CASSETTE TRANSPORTER SUBFAMILY A ABCA"/>
    <property type="match status" value="1"/>
</dbReference>
<dbReference type="InterPro" id="IPR026082">
    <property type="entry name" value="ABCA"/>
</dbReference>
<dbReference type="Proteomes" id="UP000236333">
    <property type="component" value="Unassembled WGS sequence"/>
</dbReference>
<dbReference type="GO" id="GO:0140359">
    <property type="term" value="F:ABC-type transporter activity"/>
    <property type="evidence" value="ECO:0007669"/>
    <property type="project" value="InterPro"/>
</dbReference>
<proteinExistence type="inferred from homology"/>
<comment type="similarity">
    <text evidence="1">Belongs to the ABC transporter superfamily. ABCA family. CPR flippase (TC 3.A.1.211) subfamily.</text>
</comment>
<dbReference type="GO" id="GO:0016020">
    <property type="term" value="C:membrane"/>
    <property type="evidence" value="ECO:0007669"/>
    <property type="project" value="InterPro"/>
</dbReference>
<reference evidence="6 7" key="1">
    <citation type="journal article" date="2017" name="Mol. Biol. Evol.">
        <title>The 4-celled Tetrabaena socialis nuclear genome reveals the essential components for genetic control of cell number at the origin of multicellularity in the volvocine lineage.</title>
        <authorList>
            <person name="Featherston J."/>
            <person name="Arakaki Y."/>
            <person name="Hanschen E.R."/>
            <person name="Ferris P.J."/>
            <person name="Michod R.E."/>
            <person name="Olson B.J.S.C."/>
            <person name="Nozaki H."/>
            <person name="Durand P.M."/>
        </authorList>
    </citation>
    <scope>NUCLEOTIDE SEQUENCE [LARGE SCALE GENOMIC DNA]</scope>
    <source>
        <strain evidence="6 7">NIES-571</strain>
    </source>
</reference>
<name>A0A2J8AIJ4_9CHLO</name>
<evidence type="ECO:0000313" key="6">
    <source>
        <dbReference type="EMBL" id="PNH12328.1"/>
    </source>
</evidence>
<evidence type="ECO:0000313" key="7">
    <source>
        <dbReference type="Proteomes" id="UP000236333"/>
    </source>
</evidence>
<evidence type="ECO:0000256" key="2">
    <source>
        <dbReference type="ARBA" id="ARBA00022448"/>
    </source>
</evidence>
<dbReference type="PANTHER" id="PTHR19229:SF36">
    <property type="entry name" value="ATP-BINDING CASSETTE SUB-FAMILY A MEMBER 2"/>
    <property type="match status" value="1"/>
</dbReference>
<comment type="caution">
    <text evidence="6">The sequence shown here is derived from an EMBL/GenBank/DDBJ whole genome shotgun (WGS) entry which is preliminary data.</text>
</comment>
<dbReference type="GO" id="GO:0016887">
    <property type="term" value="F:ATP hydrolysis activity"/>
    <property type="evidence" value="ECO:0007669"/>
    <property type="project" value="InterPro"/>
</dbReference>
<dbReference type="EMBL" id="PGGS01000010">
    <property type="protein sequence ID" value="PNH12328.1"/>
    <property type="molecule type" value="Genomic_DNA"/>
</dbReference>
<dbReference type="InterPro" id="IPR027417">
    <property type="entry name" value="P-loop_NTPase"/>
</dbReference>
<dbReference type="InterPro" id="IPR003439">
    <property type="entry name" value="ABC_transporter-like_ATP-bd"/>
</dbReference>
<accession>A0A2J8AIJ4</accession>
<dbReference type="GO" id="GO:0005524">
    <property type="term" value="F:ATP binding"/>
    <property type="evidence" value="ECO:0007669"/>
    <property type="project" value="InterPro"/>
</dbReference>
<sequence>MGAAGSGTRASAETAGEMAGGAAAAAPPAADCLLRVVGMCQVYGDGTEALRGLTFGLRAGECMALVGRNGAGTSDLLSLFVVTESQTLCFHLQTNTNQHEGKSTALAVLAGRLRPTSGSVQLGGVELTGSTEAARGRVAVCLQSNALLPLLSASEHLALFAALHRAPAPAGQHRAAARDLTASTAATTSRAAAVTRSLLPTWDRGARTPHVAAASSTSPKHPPPPPSPPPPPPLTAAAAAAAAAHVVARRCGLPLELMGVPASQLSGGSQRKLSLAIALLGRPLLLLFDEPSAGMDPPARRAMCDTLNMALRGGGWNGHNGHNGHNGRNGHNGHNGHWNDCKSAAVVQPAVVLTTHYWEEAAALADCVGVLGGGGLVALGRPEAVVRALPRGRCLVDREGEGEWEGALRVWAAP</sequence>
<dbReference type="Gene3D" id="3.40.50.300">
    <property type="entry name" value="P-loop containing nucleotide triphosphate hydrolases"/>
    <property type="match status" value="2"/>
</dbReference>
<gene>
    <name evidence="6" type="ORF">TSOC_000742</name>
</gene>
<evidence type="ECO:0000259" key="5">
    <source>
        <dbReference type="PROSITE" id="PS50893"/>
    </source>
</evidence>
<feature type="compositionally biased region" description="Low complexity" evidence="4">
    <location>
        <begin position="174"/>
        <end position="197"/>
    </location>
</feature>
<feature type="compositionally biased region" description="Pro residues" evidence="4">
    <location>
        <begin position="220"/>
        <end position="234"/>
    </location>
</feature>
<dbReference type="SUPFAM" id="SSF52540">
    <property type="entry name" value="P-loop containing nucleoside triphosphate hydrolases"/>
    <property type="match status" value="2"/>
</dbReference>
<keyword evidence="3" id="KW-0677">Repeat</keyword>
<evidence type="ECO:0000256" key="1">
    <source>
        <dbReference type="ARBA" id="ARBA00008526"/>
    </source>
</evidence>
<feature type="region of interest" description="Disordered" evidence="4">
    <location>
        <begin position="174"/>
        <end position="235"/>
    </location>
</feature>